<dbReference type="Pfam" id="PF06240">
    <property type="entry name" value="COXG"/>
    <property type="match status" value="1"/>
</dbReference>
<evidence type="ECO:0000313" key="3">
    <source>
        <dbReference type="EMBL" id="CAB4783013.1"/>
    </source>
</evidence>
<feature type="transmembrane region" description="Helical" evidence="2">
    <location>
        <begin position="210"/>
        <end position="228"/>
    </location>
</feature>
<dbReference type="InterPro" id="IPR023393">
    <property type="entry name" value="START-like_dom_sf"/>
</dbReference>
<dbReference type="SUPFAM" id="SSF55961">
    <property type="entry name" value="Bet v1-like"/>
    <property type="match status" value="1"/>
</dbReference>
<gene>
    <name evidence="3" type="ORF">UFOPK2880_01568</name>
</gene>
<organism evidence="3">
    <name type="scientific">freshwater metagenome</name>
    <dbReference type="NCBI Taxonomy" id="449393"/>
    <lineage>
        <taxon>unclassified sequences</taxon>
        <taxon>metagenomes</taxon>
        <taxon>ecological metagenomes</taxon>
    </lineage>
</organism>
<feature type="compositionally biased region" description="Low complexity" evidence="1">
    <location>
        <begin position="152"/>
        <end position="167"/>
    </location>
</feature>
<dbReference type="PANTHER" id="PTHR38588:SF1">
    <property type="entry name" value="BLL0334 PROTEIN"/>
    <property type="match status" value="1"/>
</dbReference>
<dbReference type="EMBL" id="CAEZZP010000128">
    <property type="protein sequence ID" value="CAB4783013.1"/>
    <property type="molecule type" value="Genomic_DNA"/>
</dbReference>
<protein>
    <submittedName>
        <fullName evidence="3">Unannotated protein</fullName>
    </submittedName>
</protein>
<keyword evidence="2" id="KW-0472">Membrane</keyword>
<dbReference type="Gene3D" id="3.30.530.20">
    <property type="match status" value="1"/>
</dbReference>
<accession>A0A6J6WI60</accession>
<feature type="region of interest" description="Disordered" evidence="1">
    <location>
        <begin position="151"/>
        <end position="188"/>
    </location>
</feature>
<evidence type="ECO:0000256" key="1">
    <source>
        <dbReference type="SAM" id="MobiDB-lite"/>
    </source>
</evidence>
<evidence type="ECO:0000256" key="2">
    <source>
        <dbReference type="SAM" id="Phobius"/>
    </source>
</evidence>
<dbReference type="AlphaFoldDB" id="A0A6J6WI60"/>
<keyword evidence="2" id="KW-0812">Transmembrane</keyword>
<sequence>MDLNPTFTVNQPIAETWVVLTDLERIAPCLAGAELHEVHGDVFKGGVKIKVGPIVAQFKGEAQFVELDTVNFRAHLKASGRDIGGKGNASATITAQLTAITPTSTSVNVVTDLAITGKVAQFGRGALADISEKLIAQFADNLNALIDREGGAPAPSASAPVTDAPSSKVPTAGQVTDASAGEPKIRKIEGPAAEPLNLQSVAGGAMMKRLLPIAGAILGIFLFIVRPFRRRRHRES</sequence>
<dbReference type="PANTHER" id="PTHR38588">
    <property type="entry name" value="BLL0334 PROTEIN"/>
    <property type="match status" value="1"/>
</dbReference>
<name>A0A6J6WI60_9ZZZZ</name>
<reference evidence="3" key="1">
    <citation type="submission" date="2020-05" db="EMBL/GenBank/DDBJ databases">
        <authorList>
            <person name="Chiriac C."/>
            <person name="Salcher M."/>
            <person name="Ghai R."/>
            <person name="Kavagutti S V."/>
        </authorList>
    </citation>
    <scope>NUCLEOTIDE SEQUENCE</scope>
</reference>
<keyword evidence="2" id="KW-1133">Transmembrane helix</keyword>
<dbReference type="CDD" id="cd07823">
    <property type="entry name" value="SRPBCC_5"/>
    <property type="match status" value="1"/>
</dbReference>
<dbReference type="InterPro" id="IPR010419">
    <property type="entry name" value="CO_DH_gsu"/>
</dbReference>
<proteinExistence type="predicted"/>